<protein>
    <submittedName>
        <fullName evidence="10">Amino acid/amide ABC transporter membrane protein 1, HAAT family</fullName>
    </submittedName>
</protein>
<sequence length="307" mass="32370">MSDDRTLETNARNGGQSRMVEAFIRATLLGLQLGMTLALIAAGLTLIFGMLDVINFAHGSLFMLGAYFGTIIAGQFGNFWLALLVAPLLVGVIGAAIEILSLRPLYGRNPLYHILLTFGIAIMIQGAIVQIWGAQSRQMATPEILSGSIPVGPIEYPIYWLFVFVFSSVLVGAIWLAIERSNLGILMRASAHDTEMVDALGIDVSKVFTGVFVFGAILAGVAGVLLSGTQSVNPGMGFNVIIEAFIIVVIGGLGSFRGAVYSALLIGLVTAYGALLAPTLTDLILFVLMALVLMAKPSGLFGTTEAA</sequence>
<dbReference type="Pfam" id="PF02653">
    <property type="entry name" value="BPD_transp_2"/>
    <property type="match status" value="1"/>
</dbReference>
<comment type="subcellular location">
    <subcellularLocation>
        <location evidence="1">Cell membrane</location>
        <topology evidence="1">Multi-pass membrane protein</topology>
    </subcellularLocation>
</comment>
<dbReference type="PANTHER" id="PTHR11795">
    <property type="entry name" value="BRANCHED-CHAIN AMINO ACID TRANSPORT SYSTEM PERMEASE PROTEIN LIVH"/>
    <property type="match status" value="1"/>
</dbReference>
<feature type="transmembrane region" description="Helical" evidence="9">
    <location>
        <begin position="207"/>
        <end position="226"/>
    </location>
</feature>
<keyword evidence="7 9" id="KW-0472">Membrane</keyword>
<evidence type="ECO:0000256" key="1">
    <source>
        <dbReference type="ARBA" id="ARBA00004651"/>
    </source>
</evidence>
<evidence type="ECO:0000256" key="5">
    <source>
        <dbReference type="ARBA" id="ARBA00022970"/>
    </source>
</evidence>
<keyword evidence="2" id="KW-0813">Transport</keyword>
<dbReference type="RefSeq" id="WP_245779480.1">
    <property type="nucleotide sequence ID" value="NZ_FOZS01000003.1"/>
</dbReference>
<dbReference type="GO" id="GO:0006865">
    <property type="term" value="P:amino acid transport"/>
    <property type="evidence" value="ECO:0007669"/>
    <property type="project" value="UniProtKB-KW"/>
</dbReference>
<evidence type="ECO:0000256" key="6">
    <source>
        <dbReference type="ARBA" id="ARBA00022989"/>
    </source>
</evidence>
<feature type="transmembrane region" description="Helical" evidence="9">
    <location>
        <begin position="22"/>
        <end position="46"/>
    </location>
</feature>
<feature type="transmembrane region" description="Helical" evidence="9">
    <location>
        <begin position="158"/>
        <end position="178"/>
    </location>
</feature>
<reference evidence="11" key="1">
    <citation type="submission" date="2016-10" db="EMBL/GenBank/DDBJ databases">
        <authorList>
            <person name="Varghese N."/>
            <person name="Submissions S."/>
        </authorList>
    </citation>
    <scope>NUCLEOTIDE SEQUENCE [LARGE SCALE GENOMIC DNA]</scope>
    <source>
        <strain evidence="11">DSM 22427</strain>
    </source>
</reference>
<evidence type="ECO:0000256" key="8">
    <source>
        <dbReference type="ARBA" id="ARBA00037998"/>
    </source>
</evidence>
<dbReference type="InterPro" id="IPR001851">
    <property type="entry name" value="ABC_transp_permease"/>
</dbReference>
<evidence type="ECO:0000313" key="11">
    <source>
        <dbReference type="Proteomes" id="UP000199199"/>
    </source>
</evidence>
<name>A0A1I6TNR4_9EURY</name>
<feature type="transmembrane region" description="Helical" evidence="9">
    <location>
        <begin position="112"/>
        <end position="132"/>
    </location>
</feature>
<feature type="transmembrane region" description="Helical" evidence="9">
    <location>
        <begin position="53"/>
        <end position="73"/>
    </location>
</feature>
<accession>A0A1I6TNR4</accession>
<evidence type="ECO:0000256" key="3">
    <source>
        <dbReference type="ARBA" id="ARBA00022475"/>
    </source>
</evidence>
<evidence type="ECO:0000256" key="2">
    <source>
        <dbReference type="ARBA" id="ARBA00022448"/>
    </source>
</evidence>
<feature type="transmembrane region" description="Helical" evidence="9">
    <location>
        <begin position="238"/>
        <end position="256"/>
    </location>
</feature>
<dbReference type="Proteomes" id="UP000199199">
    <property type="component" value="Unassembled WGS sequence"/>
</dbReference>
<keyword evidence="3" id="KW-1003">Cell membrane</keyword>
<keyword evidence="4 9" id="KW-0812">Transmembrane</keyword>
<keyword evidence="11" id="KW-1185">Reference proteome</keyword>
<comment type="similarity">
    <text evidence="8">Belongs to the binding-protein-dependent transport system permease family. LivHM subfamily.</text>
</comment>
<proteinExistence type="inferred from homology"/>
<gene>
    <name evidence="10" type="ORF">SAMN04488556_3263</name>
</gene>
<dbReference type="InterPro" id="IPR052157">
    <property type="entry name" value="BCAA_transport_permease"/>
</dbReference>
<dbReference type="CDD" id="cd06582">
    <property type="entry name" value="TM_PBP1_LivH_like"/>
    <property type="match status" value="1"/>
</dbReference>
<dbReference type="PANTHER" id="PTHR11795:SF442">
    <property type="entry name" value="ABC TRANSPORTER ATP-BINDING PROTEIN"/>
    <property type="match status" value="1"/>
</dbReference>
<dbReference type="EMBL" id="FOZS01000003">
    <property type="protein sequence ID" value="SFS90768.1"/>
    <property type="molecule type" value="Genomic_DNA"/>
</dbReference>
<evidence type="ECO:0000256" key="7">
    <source>
        <dbReference type="ARBA" id="ARBA00023136"/>
    </source>
</evidence>
<feature type="transmembrane region" description="Helical" evidence="9">
    <location>
        <begin position="79"/>
        <end position="100"/>
    </location>
</feature>
<evidence type="ECO:0000256" key="4">
    <source>
        <dbReference type="ARBA" id="ARBA00022692"/>
    </source>
</evidence>
<evidence type="ECO:0000256" key="9">
    <source>
        <dbReference type="SAM" id="Phobius"/>
    </source>
</evidence>
<keyword evidence="6 9" id="KW-1133">Transmembrane helix</keyword>
<dbReference type="AlphaFoldDB" id="A0A1I6TNR4"/>
<organism evidence="10 11">
    <name type="scientific">Halostagnicola kamekurae</name>
    <dbReference type="NCBI Taxonomy" id="619731"/>
    <lineage>
        <taxon>Archaea</taxon>
        <taxon>Methanobacteriati</taxon>
        <taxon>Methanobacteriota</taxon>
        <taxon>Stenosarchaea group</taxon>
        <taxon>Halobacteria</taxon>
        <taxon>Halobacteriales</taxon>
        <taxon>Natrialbaceae</taxon>
        <taxon>Halostagnicola</taxon>
    </lineage>
</organism>
<dbReference type="GO" id="GO:0005886">
    <property type="term" value="C:plasma membrane"/>
    <property type="evidence" value="ECO:0007669"/>
    <property type="project" value="UniProtKB-SubCell"/>
</dbReference>
<dbReference type="GO" id="GO:0022857">
    <property type="term" value="F:transmembrane transporter activity"/>
    <property type="evidence" value="ECO:0007669"/>
    <property type="project" value="InterPro"/>
</dbReference>
<evidence type="ECO:0000313" key="10">
    <source>
        <dbReference type="EMBL" id="SFS90768.1"/>
    </source>
</evidence>
<keyword evidence="5" id="KW-0029">Amino-acid transport</keyword>
<feature type="transmembrane region" description="Helical" evidence="9">
    <location>
        <begin position="263"/>
        <end position="293"/>
    </location>
</feature>